<evidence type="ECO:0000256" key="1">
    <source>
        <dbReference type="SAM" id="MobiDB-lite"/>
    </source>
</evidence>
<gene>
    <name evidence="2" type="ORF">PF011_g25288</name>
</gene>
<dbReference type="Proteomes" id="UP000460718">
    <property type="component" value="Unassembled WGS sequence"/>
</dbReference>
<evidence type="ECO:0000313" key="2">
    <source>
        <dbReference type="EMBL" id="KAE8973353.1"/>
    </source>
</evidence>
<dbReference type="EMBL" id="QXFW01003053">
    <property type="protein sequence ID" value="KAE8973353.1"/>
    <property type="molecule type" value="Genomic_DNA"/>
</dbReference>
<accession>A0A6A3HZI8</accession>
<sequence length="70" mass="7255">MIQTIVQNITATFTATLAVGQLQGLVEQHIIDPLLADGGDHDDTAPRGCTSSTVKPPSCSAGDFGRLMAT</sequence>
<feature type="region of interest" description="Disordered" evidence="1">
    <location>
        <begin position="37"/>
        <end position="70"/>
    </location>
</feature>
<reference evidence="2 3" key="1">
    <citation type="submission" date="2018-09" db="EMBL/GenBank/DDBJ databases">
        <title>Genomic investigation of the strawberry pathogen Phytophthora fragariae indicates pathogenicity is determined by transcriptional variation in three key races.</title>
        <authorList>
            <person name="Adams T.M."/>
            <person name="Armitage A.D."/>
            <person name="Sobczyk M.K."/>
            <person name="Bates H.J."/>
            <person name="Dunwell J.M."/>
            <person name="Nellist C.F."/>
            <person name="Harrison R.J."/>
        </authorList>
    </citation>
    <scope>NUCLEOTIDE SEQUENCE [LARGE SCALE GENOMIC DNA]</scope>
    <source>
        <strain evidence="2 3">SCRP245</strain>
    </source>
</reference>
<dbReference type="AlphaFoldDB" id="A0A6A3HZI8"/>
<organism evidence="2 3">
    <name type="scientific">Phytophthora fragariae</name>
    <dbReference type="NCBI Taxonomy" id="53985"/>
    <lineage>
        <taxon>Eukaryota</taxon>
        <taxon>Sar</taxon>
        <taxon>Stramenopiles</taxon>
        <taxon>Oomycota</taxon>
        <taxon>Peronosporomycetes</taxon>
        <taxon>Peronosporales</taxon>
        <taxon>Peronosporaceae</taxon>
        <taxon>Phytophthora</taxon>
    </lineage>
</organism>
<evidence type="ECO:0000313" key="3">
    <source>
        <dbReference type="Proteomes" id="UP000460718"/>
    </source>
</evidence>
<proteinExistence type="predicted"/>
<comment type="caution">
    <text evidence="2">The sequence shown here is derived from an EMBL/GenBank/DDBJ whole genome shotgun (WGS) entry which is preliminary data.</text>
</comment>
<name>A0A6A3HZI8_9STRA</name>
<protein>
    <submittedName>
        <fullName evidence="2">Uncharacterized protein</fullName>
    </submittedName>
</protein>